<name>A0ABU2MJG0_9ACTN</name>
<gene>
    <name evidence="4" type="ORF">RM590_03665</name>
</gene>
<keyword evidence="2" id="KW-0624">Polysaccharide degradation</keyword>
<dbReference type="Gene3D" id="2.60.40.290">
    <property type="match status" value="1"/>
</dbReference>
<accession>A0ABU2MJG0</accession>
<dbReference type="SUPFAM" id="SSF49384">
    <property type="entry name" value="Carbohydrate-binding domain"/>
    <property type="match status" value="1"/>
</dbReference>
<evidence type="ECO:0000313" key="4">
    <source>
        <dbReference type="EMBL" id="MDT0341741.1"/>
    </source>
</evidence>
<comment type="caution">
    <text evidence="4">The sequence shown here is derived from an EMBL/GenBank/DDBJ whole genome shotgun (WGS) entry which is preliminary data.</text>
</comment>
<proteinExistence type="predicted"/>
<dbReference type="EMBL" id="JAVREL010000002">
    <property type="protein sequence ID" value="MDT0341741.1"/>
    <property type="molecule type" value="Genomic_DNA"/>
</dbReference>
<reference evidence="5" key="1">
    <citation type="submission" date="2023-07" db="EMBL/GenBank/DDBJ databases">
        <title>30 novel species of actinomycetes from the DSMZ collection.</title>
        <authorList>
            <person name="Nouioui I."/>
        </authorList>
    </citation>
    <scope>NUCLEOTIDE SEQUENCE [LARGE SCALE GENOMIC DNA]</scope>
    <source>
        <strain evidence="5">DSM 44938</strain>
    </source>
</reference>
<evidence type="ECO:0000259" key="3">
    <source>
        <dbReference type="PROSITE" id="PS51173"/>
    </source>
</evidence>
<organism evidence="4 5">
    <name type="scientific">Streptomyces litchfieldiae</name>
    <dbReference type="NCBI Taxonomy" id="3075543"/>
    <lineage>
        <taxon>Bacteria</taxon>
        <taxon>Bacillati</taxon>
        <taxon>Actinomycetota</taxon>
        <taxon>Actinomycetes</taxon>
        <taxon>Kitasatosporales</taxon>
        <taxon>Streptomycetaceae</taxon>
        <taxon>Streptomyces</taxon>
    </lineage>
</organism>
<keyword evidence="5" id="KW-1185">Reference proteome</keyword>
<dbReference type="InterPro" id="IPR012291">
    <property type="entry name" value="CBM2_carb-bd_dom_sf"/>
</dbReference>
<dbReference type="InterPro" id="IPR001919">
    <property type="entry name" value="CBD2"/>
</dbReference>
<dbReference type="PROSITE" id="PS51173">
    <property type="entry name" value="CBM2"/>
    <property type="match status" value="1"/>
</dbReference>
<protein>
    <submittedName>
        <fullName evidence="4">Cellulose binding domain-containing protein</fullName>
    </submittedName>
</protein>
<evidence type="ECO:0000256" key="2">
    <source>
        <dbReference type="ARBA" id="ARBA00023326"/>
    </source>
</evidence>
<feature type="domain" description="CBM2" evidence="3">
    <location>
        <begin position="1"/>
        <end position="45"/>
    </location>
</feature>
<evidence type="ECO:0000313" key="5">
    <source>
        <dbReference type="Proteomes" id="UP001183246"/>
    </source>
</evidence>
<keyword evidence="1" id="KW-0732">Signal</keyword>
<evidence type="ECO:0000256" key="1">
    <source>
        <dbReference type="ARBA" id="ARBA00022729"/>
    </source>
</evidence>
<keyword evidence="2" id="KW-0119">Carbohydrate metabolism</keyword>
<dbReference type="InterPro" id="IPR008965">
    <property type="entry name" value="CBM2/CBM3_carb-bd_dom_sf"/>
</dbReference>
<dbReference type="Proteomes" id="UP001183246">
    <property type="component" value="Unassembled WGS sequence"/>
</dbReference>
<dbReference type="Pfam" id="PF00553">
    <property type="entry name" value="CBM_2"/>
    <property type="match status" value="1"/>
</dbReference>
<dbReference type="RefSeq" id="WP_311702890.1">
    <property type="nucleotide sequence ID" value="NZ_JAVREL010000002.1"/>
</dbReference>
<sequence length="45" mass="4342">MTAQPVDWNGTIAANNGSVSFGFTVAATSPGPPTAFAVNGTACAA</sequence>